<keyword evidence="2" id="KW-1185">Reference proteome</keyword>
<protein>
    <submittedName>
        <fullName evidence="1">Uncharacterized protein</fullName>
    </submittedName>
</protein>
<dbReference type="EMBL" id="CM037628">
    <property type="protein sequence ID" value="KAH7996727.1"/>
    <property type="molecule type" value="Genomic_DNA"/>
</dbReference>
<organism evidence="1 2">
    <name type="scientific">Sphaerodactylus townsendi</name>
    <dbReference type="NCBI Taxonomy" id="933632"/>
    <lineage>
        <taxon>Eukaryota</taxon>
        <taxon>Metazoa</taxon>
        <taxon>Chordata</taxon>
        <taxon>Craniata</taxon>
        <taxon>Vertebrata</taxon>
        <taxon>Euteleostomi</taxon>
        <taxon>Lepidosauria</taxon>
        <taxon>Squamata</taxon>
        <taxon>Bifurcata</taxon>
        <taxon>Gekkota</taxon>
        <taxon>Sphaerodactylidae</taxon>
        <taxon>Sphaerodactylus</taxon>
    </lineage>
</organism>
<proteinExistence type="predicted"/>
<reference evidence="1" key="1">
    <citation type="submission" date="2021-08" db="EMBL/GenBank/DDBJ databases">
        <title>The first chromosome-level gecko genome reveals the dynamic sex chromosomes of Neotropical dwarf geckos (Sphaerodactylidae: Sphaerodactylus).</title>
        <authorList>
            <person name="Pinto B.J."/>
            <person name="Keating S.E."/>
            <person name="Gamble T."/>
        </authorList>
    </citation>
    <scope>NUCLEOTIDE SEQUENCE</scope>
    <source>
        <strain evidence="1">TG3544</strain>
    </source>
</reference>
<accession>A0ACB8EV49</accession>
<evidence type="ECO:0000313" key="2">
    <source>
        <dbReference type="Proteomes" id="UP000827872"/>
    </source>
</evidence>
<evidence type="ECO:0000313" key="1">
    <source>
        <dbReference type="EMBL" id="KAH7996727.1"/>
    </source>
</evidence>
<comment type="caution">
    <text evidence="1">The sequence shown here is derived from an EMBL/GenBank/DDBJ whole genome shotgun (WGS) entry which is preliminary data.</text>
</comment>
<dbReference type="Proteomes" id="UP000827872">
    <property type="component" value="Linkage Group LG15"/>
</dbReference>
<gene>
    <name evidence="1" type="ORF">K3G42_010507</name>
</gene>
<sequence length="170" mass="18033">MDCIICEPLDSPQTLQEVEVPIVDRDTCNQLFNTHAQNIGVTSPVKEDMICAGYKEGGKDSCQGDSGGPLVCQCDEAWVLAGVVSWGYGCALPNFLGVYASVPYYADWILQHIPSMTFVTCTNGQDSGDDGGPPNNGEDAGNDGGLPNYGGLPKTFILLLSLGHLTFALL</sequence>
<name>A0ACB8EV49_9SAUR</name>